<organism evidence="2">
    <name type="scientific">freshwater metagenome</name>
    <dbReference type="NCBI Taxonomy" id="449393"/>
    <lineage>
        <taxon>unclassified sequences</taxon>
        <taxon>metagenomes</taxon>
        <taxon>ecological metagenomes</taxon>
    </lineage>
</organism>
<dbReference type="EMBL" id="CAFBNF010000226">
    <property type="protein sequence ID" value="CAB4956327.1"/>
    <property type="molecule type" value="Genomic_DNA"/>
</dbReference>
<proteinExistence type="predicted"/>
<accession>A0A6J7KKX8</accession>
<reference evidence="2" key="1">
    <citation type="submission" date="2020-05" db="EMBL/GenBank/DDBJ databases">
        <authorList>
            <person name="Chiriac C."/>
            <person name="Salcher M."/>
            <person name="Ghai R."/>
            <person name="Kavagutti S V."/>
        </authorList>
    </citation>
    <scope>NUCLEOTIDE SEQUENCE</scope>
</reference>
<gene>
    <name evidence="2" type="ORF">UFOPK3773_01710</name>
</gene>
<feature type="region of interest" description="Disordered" evidence="1">
    <location>
        <begin position="96"/>
        <end position="119"/>
    </location>
</feature>
<name>A0A6J7KKX8_9ZZZZ</name>
<evidence type="ECO:0000256" key="1">
    <source>
        <dbReference type="SAM" id="MobiDB-lite"/>
    </source>
</evidence>
<evidence type="ECO:0000313" key="2">
    <source>
        <dbReference type="EMBL" id="CAB4956327.1"/>
    </source>
</evidence>
<dbReference type="AlphaFoldDB" id="A0A6J7KKX8"/>
<protein>
    <submittedName>
        <fullName evidence="2">Unannotated protein</fullName>
    </submittedName>
</protein>
<sequence>MRTGIVAREASVAITSSASKPATPMRGTPSADSTCMMTGTWGLSVSGTSSASGSSTATLCALYDGIASTRKLGRQSSSQHATRCVGEWSVTSRRMKSRNPRTAFTGVPSGATVDSGTPW</sequence>